<dbReference type="RefSeq" id="WP_053961821.1">
    <property type="nucleotide sequence ID" value="NZ_CAJPTR010000022.1"/>
</dbReference>
<dbReference type="KEGG" id="cbq:AL705_03460"/>
<proteinExistence type="predicted"/>
<gene>
    <name evidence="1" type="ORF">AL705_03460</name>
    <name evidence="2" type="ORF">LC603019_00678</name>
</gene>
<dbReference type="GeneID" id="84894651"/>
<dbReference type="AlphaFoldDB" id="A0A0M4MBW7"/>
<dbReference type="STRING" id="1528099.AL705_03460"/>
<reference evidence="2 4" key="3">
    <citation type="submission" date="2019-04" db="EMBL/GenBank/DDBJ databases">
        <authorList>
            <person name="Seth-Smith MB H."/>
            <person name="Seth-Smith H."/>
        </authorList>
    </citation>
    <scope>NUCLEOTIDE SEQUENCE [LARGE SCALE GENOMIC DNA]</scope>
    <source>
        <strain evidence="2">USB-603019</strain>
    </source>
</reference>
<dbReference type="EMBL" id="LR584267">
    <property type="protein sequence ID" value="VHO00346.1"/>
    <property type="molecule type" value="Genomic_DNA"/>
</dbReference>
<evidence type="ECO:0008006" key="5">
    <source>
        <dbReference type="Google" id="ProtNLM"/>
    </source>
</evidence>
<accession>A0A0M4MBW7</accession>
<reference evidence="1" key="2">
    <citation type="journal article" date="2016" name="Int. J. Syst. Evol. Microbiol.">
        <title>Lawsonella clevelandensis gen. nov., sp. nov., a new member of the suborder Corynebacterineae isolated from human abscesses.</title>
        <authorList>
            <person name="Bell M.E."/>
            <person name="Bernard K.A."/>
            <person name="Harrington S.M."/>
            <person name="Patel N.B."/>
            <person name="Tucker T.A."/>
            <person name="Metcalfe M.G."/>
            <person name="McQuiston J.R."/>
        </authorList>
    </citation>
    <scope>NUCLEOTIDE SEQUENCE</scope>
    <source>
        <strain evidence="1">X1698</strain>
    </source>
</reference>
<protein>
    <recommendedName>
        <fullName evidence="5">DUF3263 domain-containing protein</fullName>
    </recommendedName>
</protein>
<evidence type="ECO:0000313" key="1">
    <source>
        <dbReference type="EMBL" id="ALE18871.1"/>
    </source>
</evidence>
<evidence type="ECO:0000313" key="4">
    <source>
        <dbReference type="Proteomes" id="UP000324288"/>
    </source>
</evidence>
<name>A0A0M4MBW7_9ACTN</name>
<dbReference type="PATRIC" id="fig|1562462.4.peg.703"/>
<evidence type="ECO:0000313" key="3">
    <source>
        <dbReference type="Proteomes" id="UP000068137"/>
    </source>
</evidence>
<dbReference type="EMBL" id="CP012390">
    <property type="protein sequence ID" value="ALE18871.1"/>
    <property type="molecule type" value="Genomic_DNA"/>
</dbReference>
<evidence type="ECO:0000313" key="2">
    <source>
        <dbReference type="EMBL" id="VHO00346.1"/>
    </source>
</evidence>
<sequence>MLTDDERALLAFERQWWRYAASKEDAIRVQFDMNATRYYQKLNTLLDKPDAMAEDPALVRRLQRVADSRSRARHQRGKRV</sequence>
<organism evidence="1 3">
    <name type="scientific">Lawsonella clevelandensis</name>
    <dbReference type="NCBI Taxonomy" id="1528099"/>
    <lineage>
        <taxon>Bacteria</taxon>
        <taxon>Bacillati</taxon>
        <taxon>Actinomycetota</taxon>
        <taxon>Actinomycetes</taxon>
        <taxon>Mycobacteriales</taxon>
        <taxon>Lawsonellaceae</taxon>
        <taxon>Lawsonella</taxon>
    </lineage>
</organism>
<reference evidence="1 3" key="1">
    <citation type="journal article" date="2015" name="Genome Announc.">
        <title>Complete Genome Sequences for Two Strains of a Novel Fastidious, Partially Acid-Fast, Gram-Positive Corynebacterineae Bacterium, Derived from Human Clinical Samples.</title>
        <authorList>
            <person name="Nicholson A.C."/>
            <person name="Bell M."/>
            <person name="Humrighouse B.W."/>
            <person name="McQuiston J.R."/>
        </authorList>
    </citation>
    <scope>NUCLEOTIDE SEQUENCE [LARGE SCALE GENOMIC DNA]</scope>
    <source>
        <strain evidence="1 3">X1698</strain>
    </source>
</reference>
<keyword evidence="4" id="KW-1185">Reference proteome</keyword>
<dbReference type="Pfam" id="PF11662">
    <property type="entry name" value="DUF3263"/>
    <property type="match status" value="1"/>
</dbReference>
<dbReference type="Proteomes" id="UP000068137">
    <property type="component" value="Chromosome"/>
</dbReference>
<dbReference type="Proteomes" id="UP000324288">
    <property type="component" value="Chromosome"/>
</dbReference>
<dbReference type="InterPro" id="IPR021678">
    <property type="entry name" value="DUF3263"/>
</dbReference>
<dbReference type="OrthoDB" id="3268863at2"/>